<proteinExistence type="predicted"/>
<gene>
    <name evidence="2" type="ORF">ND2E_0827</name>
</gene>
<keyword evidence="1" id="KW-0472">Membrane</keyword>
<organism evidence="2 3">
    <name type="scientific">Colwellia psychrerythraea</name>
    <name type="common">Vibrio psychroerythus</name>
    <dbReference type="NCBI Taxonomy" id="28229"/>
    <lineage>
        <taxon>Bacteria</taxon>
        <taxon>Pseudomonadati</taxon>
        <taxon>Pseudomonadota</taxon>
        <taxon>Gammaproteobacteria</taxon>
        <taxon>Alteromonadales</taxon>
        <taxon>Colwelliaceae</taxon>
        <taxon>Colwellia</taxon>
    </lineage>
</organism>
<sequence>MLDQTLVMILRDNKRHSHNITINLAVTVLVNMHFIGYWLTIYFLKRK</sequence>
<reference evidence="2 3" key="1">
    <citation type="submission" date="2014-08" db="EMBL/GenBank/DDBJ databases">
        <title>Genomic and Phenotypic Diversity of Colwellia psychrerythraea strains from Disparate Marine Basins.</title>
        <authorList>
            <person name="Techtmann S.M."/>
            <person name="Stelling S.C."/>
            <person name="Utturkar S.M."/>
            <person name="Alshibli N."/>
            <person name="Harris A."/>
            <person name="Brown S.D."/>
            <person name="Hazen T.C."/>
        </authorList>
    </citation>
    <scope>NUCLEOTIDE SEQUENCE [LARGE SCALE GENOMIC DNA]</scope>
    <source>
        <strain evidence="2 3">ND2E</strain>
    </source>
</reference>
<keyword evidence="1" id="KW-1133">Transmembrane helix</keyword>
<accession>A0A099K8R7</accession>
<dbReference type="AlphaFoldDB" id="A0A099K8R7"/>
<dbReference type="EMBL" id="JQED01000056">
    <property type="protein sequence ID" value="KGJ86655.1"/>
    <property type="molecule type" value="Genomic_DNA"/>
</dbReference>
<evidence type="ECO:0000313" key="3">
    <source>
        <dbReference type="Proteomes" id="UP000029843"/>
    </source>
</evidence>
<comment type="caution">
    <text evidence="2">The sequence shown here is derived from an EMBL/GenBank/DDBJ whole genome shotgun (WGS) entry which is preliminary data.</text>
</comment>
<feature type="transmembrane region" description="Helical" evidence="1">
    <location>
        <begin position="20"/>
        <end position="44"/>
    </location>
</feature>
<keyword evidence="1" id="KW-0812">Transmembrane</keyword>
<evidence type="ECO:0000256" key="1">
    <source>
        <dbReference type="SAM" id="Phobius"/>
    </source>
</evidence>
<protein>
    <submittedName>
        <fullName evidence="2">Uncharacterized protein</fullName>
    </submittedName>
</protein>
<name>A0A099K8R7_COLPS</name>
<dbReference type="Proteomes" id="UP000029843">
    <property type="component" value="Unassembled WGS sequence"/>
</dbReference>
<evidence type="ECO:0000313" key="2">
    <source>
        <dbReference type="EMBL" id="KGJ86655.1"/>
    </source>
</evidence>